<protein>
    <submittedName>
        <fullName evidence="1">Uncharacterized protein</fullName>
    </submittedName>
</protein>
<reference evidence="1 2" key="1">
    <citation type="submission" date="2020-08" db="EMBL/GenBank/DDBJ databases">
        <authorList>
            <person name="Xu S."/>
            <person name="Li A."/>
        </authorList>
    </citation>
    <scope>NUCLEOTIDE SEQUENCE [LARGE SCALE GENOMIC DNA]</scope>
    <source>
        <strain evidence="1 2">119BY6-57</strain>
    </source>
</reference>
<evidence type="ECO:0000313" key="2">
    <source>
        <dbReference type="Proteomes" id="UP000523196"/>
    </source>
</evidence>
<gene>
    <name evidence="1" type="ORF">H4F98_13350</name>
</gene>
<keyword evidence="2" id="KW-1185">Reference proteome</keyword>
<name>A0A7W3TNF8_9GAMM</name>
<comment type="caution">
    <text evidence="1">The sequence shown here is derived from an EMBL/GenBank/DDBJ whole genome shotgun (WGS) entry which is preliminary data.</text>
</comment>
<proteinExistence type="predicted"/>
<dbReference type="AlphaFoldDB" id="A0A7W3TNF8"/>
<organism evidence="1 2">
    <name type="scientific">Marilutibacter spongiae</name>
    <dbReference type="NCBI Taxonomy" id="2025720"/>
    <lineage>
        <taxon>Bacteria</taxon>
        <taxon>Pseudomonadati</taxon>
        <taxon>Pseudomonadota</taxon>
        <taxon>Gammaproteobacteria</taxon>
        <taxon>Lysobacterales</taxon>
        <taxon>Lysobacteraceae</taxon>
        <taxon>Marilutibacter</taxon>
    </lineage>
</organism>
<dbReference type="Proteomes" id="UP000523196">
    <property type="component" value="Unassembled WGS sequence"/>
</dbReference>
<dbReference type="RefSeq" id="WP_182688323.1">
    <property type="nucleotide sequence ID" value="NZ_JACHTF010000015.1"/>
</dbReference>
<dbReference type="EMBL" id="JACHTF010000015">
    <property type="protein sequence ID" value="MBB1061553.1"/>
    <property type="molecule type" value="Genomic_DNA"/>
</dbReference>
<accession>A0A7W3TNF8</accession>
<sequence>MNTRPDPRRDGPFDANPAFPFHLHWDADQLASAVPARLQPFAGIEHLHELMRAPANGAAPRRRRLATSYLPPEPAPRLFRVR</sequence>
<evidence type="ECO:0000313" key="1">
    <source>
        <dbReference type="EMBL" id="MBB1061553.1"/>
    </source>
</evidence>